<dbReference type="InterPro" id="IPR036097">
    <property type="entry name" value="HisK_dim/P_sf"/>
</dbReference>
<dbReference type="GO" id="GO:0005524">
    <property type="term" value="F:ATP binding"/>
    <property type="evidence" value="ECO:0007669"/>
    <property type="project" value="UniProtKB-KW"/>
</dbReference>
<dbReference type="Gene3D" id="3.30.450.20">
    <property type="entry name" value="PAS domain"/>
    <property type="match status" value="3"/>
</dbReference>
<dbReference type="CDD" id="cd00130">
    <property type="entry name" value="PAS"/>
    <property type="match status" value="1"/>
</dbReference>
<feature type="domain" description="Histidine kinase" evidence="10">
    <location>
        <begin position="479"/>
        <end position="696"/>
    </location>
</feature>
<dbReference type="InterPro" id="IPR000014">
    <property type="entry name" value="PAS"/>
</dbReference>
<dbReference type="PANTHER" id="PTHR43065">
    <property type="entry name" value="SENSOR HISTIDINE KINASE"/>
    <property type="match status" value="1"/>
</dbReference>
<evidence type="ECO:0000256" key="5">
    <source>
        <dbReference type="ARBA" id="ARBA00022741"/>
    </source>
</evidence>
<feature type="domain" description="PAC" evidence="11">
    <location>
        <begin position="414"/>
        <end position="466"/>
    </location>
</feature>
<dbReference type="PROSITE" id="PS50113">
    <property type="entry name" value="PAC"/>
    <property type="match status" value="1"/>
</dbReference>
<evidence type="ECO:0000259" key="10">
    <source>
        <dbReference type="PROSITE" id="PS50109"/>
    </source>
</evidence>
<organism evidence="12 13">
    <name type="scientific">Roseicella aerolata</name>
    <dbReference type="NCBI Taxonomy" id="2883479"/>
    <lineage>
        <taxon>Bacteria</taxon>
        <taxon>Pseudomonadati</taxon>
        <taxon>Pseudomonadota</taxon>
        <taxon>Alphaproteobacteria</taxon>
        <taxon>Acetobacterales</taxon>
        <taxon>Roseomonadaceae</taxon>
        <taxon>Roseicella</taxon>
    </lineage>
</organism>
<evidence type="ECO:0000256" key="6">
    <source>
        <dbReference type="ARBA" id="ARBA00022777"/>
    </source>
</evidence>
<dbReference type="PANTHER" id="PTHR43065:SF46">
    <property type="entry name" value="C4-DICARBOXYLATE TRANSPORT SENSOR PROTEIN DCTB"/>
    <property type="match status" value="1"/>
</dbReference>
<evidence type="ECO:0000256" key="2">
    <source>
        <dbReference type="ARBA" id="ARBA00012438"/>
    </source>
</evidence>
<evidence type="ECO:0000313" key="13">
    <source>
        <dbReference type="Proteomes" id="UP001139311"/>
    </source>
</evidence>
<dbReference type="EMBL" id="JAJAQI010000001">
    <property type="protein sequence ID" value="MCB4820365.1"/>
    <property type="molecule type" value="Genomic_DNA"/>
</dbReference>
<comment type="caution">
    <text evidence="12">The sequence shown here is derived from an EMBL/GenBank/DDBJ whole genome shotgun (WGS) entry which is preliminary data.</text>
</comment>
<protein>
    <recommendedName>
        <fullName evidence="2">histidine kinase</fullName>
        <ecNumber evidence="2">2.7.13.3</ecNumber>
    </recommendedName>
</protein>
<dbReference type="SMART" id="SM00387">
    <property type="entry name" value="HATPase_c"/>
    <property type="match status" value="1"/>
</dbReference>
<dbReference type="Gene3D" id="1.10.287.130">
    <property type="match status" value="1"/>
</dbReference>
<dbReference type="InterPro" id="IPR004358">
    <property type="entry name" value="Sig_transdc_His_kin-like_C"/>
</dbReference>
<dbReference type="SMART" id="SM00388">
    <property type="entry name" value="HisKA"/>
    <property type="match status" value="1"/>
</dbReference>
<keyword evidence="13" id="KW-1185">Reference proteome</keyword>
<dbReference type="PRINTS" id="PR00344">
    <property type="entry name" value="BCTRLSENSOR"/>
</dbReference>
<dbReference type="Proteomes" id="UP001139311">
    <property type="component" value="Unassembled WGS sequence"/>
</dbReference>
<proteinExistence type="predicted"/>
<keyword evidence="7" id="KW-0067">ATP-binding</keyword>
<dbReference type="AlphaFoldDB" id="A0A9X1I8T4"/>
<keyword evidence="9" id="KW-1133">Transmembrane helix</keyword>
<keyword evidence="8" id="KW-0902">Two-component regulatory system</keyword>
<dbReference type="InterPro" id="IPR005467">
    <property type="entry name" value="His_kinase_dom"/>
</dbReference>
<dbReference type="SUPFAM" id="SSF47384">
    <property type="entry name" value="Homodimeric domain of signal transducing histidine kinase"/>
    <property type="match status" value="1"/>
</dbReference>
<dbReference type="InterPro" id="IPR003661">
    <property type="entry name" value="HisK_dim/P_dom"/>
</dbReference>
<name>A0A9X1I8T4_9PROT</name>
<dbReference type="Pfam" id="PF02518">
    <property type="entry name" value="HATPase_c"/>
    <property type="match status" value="1"/>
</dbReference>
<dbReference type="PROSITE" id="PS50109">
    <property type="entry name" value="HIS_KIN"/>
    <property type="match status" value="1"/>
</dbReference>
<dbReference type="CDD" id="cd18774">
    <property type="entry name" value="PDC2_HK_sensor"/>
    <property type="match status" value="1"/>
</dbReference>
<dbReference type="CDD" id="cd12914">
    <property type="entry name" value="PDC1_DGC_like"/>
    <property type="match status" value="1"/>
</dbReference>
<keyword evidence="5" id="KW-0547">Nucleotide-binding</keyword>
<feature type="transmembrane region" description="Helical" evidence="9">
    <location>
        <begin position="298"/>
        <end position="317"/>
    </location>
</feature>
<evidence type="ECO:0000259" key="11">
    <source>
        <dbReference type="PROSITE" id="PS50113"/>
    </source>
</evidence>
<dbReference type="NCBIfam" id="TIGR00229">
    <property type="entry name" value="sensory_box"/>
    <property type="match status" value="1"/>
</dbReference>
<evidence type="ECO:0000256" key="7">
    <source>
        <dbReference type="ARBA" id="ARBA00022840"/>
    </source>
</evidence>
<dbReference type="InterPro" id="IPR000700">
    <property type="entry name" value="PAS-assoc_C"/>
</dbReference>
<dbReference type="SUPFAM" id="SSF55874">
    <property type="entry name" value="ATPase domain of HSP90 chaperone/DNA topoisomerase II/histidine kinase"/>
    <property type="match status" value="1"/>
</dbReference>
<evidence type="ECO:0000256" key="4">
    <source>
        <dbReference type="ARBA" id="ARBA00022679"/>
    </source>
</evidence>
<evidence type="ECO:0000256" key="9">
    <source>
        <dbReference type="SAM" id="Phobius"/>
    </source>
</evidence>
<dbReference type="InterPro" id="IPR036890">
    <property type="entry name" value="HATPase_C_sf"/>
</dbReference>
<keyword evidence="4" id="KW-0808">Transferase</keyword>
<keyword evidence="3" id="KW-0597">Phosphoprotein</keyword>
<dbReference type="InterPro" id="IPR003594">
    <property type="entry name" value="HATPase_dom"/>
</dbReference>
<dbReference type="RefSeq" id="WP_226603499.1">
    <property type="nucleotide sequence ID" value="NZ_JAJAQI010000001.1"/>
</dbReference>
<reference evidence="12" key="1">
    <citation type="submission" date="2021-10" db="EMBL/GenBank/DDBJ databases">
        <title>Roseicella aerolatum sp. nov., isolated from aerosols of e-waste dismantling site.</title>
        <authorList>
            <person name="Qin T."/>
        </authorList>
    </citation>
    <scope>NUCLEOTIDE SEQUENCE</scope>
    <source>
        <strain evidence="12">GB24</strain>
    </source>
</reference>
<keyword evidence="6" id="KW-0418">Kinase</keyword>
<keyword evidence="9" id="KW-0812">Transmembrane</keyword>
<sequence>MTMLASVRNRFGLLLALGLVCLAGLALHLGIESVHRRELQRAEAAAFAEAAREAEAARLTLLRSLDAVDALDRMVRERLALLAQGNREGAAALEALARRVVGRRAFGILQLALIGADGRVAWSSVEGWQPVDLSDRAHFRAHLPLPDGSPPPDRLFVSEPLIGRVSNLPTLQFSRAVREADGRFAGVIVVSLDPLDLSRLLRELLAGDRGGAAVIRQDGIFLARSDDPIATIGRTVRADSPVLGMMRAGAEGVVRTRSSIDGRDIFVALRRVPGTSLFVSASIDAEAALADPHRLRRLLRAGVIAAMLLGFGLVLLLHQRRQRRQGQAALAAAEALQQELARVLEGLPGAAYRAEADAAGGLRFLYASPTIQELTGLDRAALTTLPDILKRVEQAEPPHAVPGLHQRAASEGRQTADLLFRRPDEVRRWLRATVQPVRRHADGRTELVGYIRDVTEQREAQAALVASAKLATLGEMATGLAHELNQPVSTMALAAENAANALHRRGAEAIPDALKRMERISLLAQRAKGIIDHLRAFGRIDPGTLESVALADVLAGATMLAGAALREAEVTLALDLPEGLPPVRGRALLLEQVLINLLLNARDAMLGAATPERRITVTGRAEGGWVTLRIADTGPGIPEAVLPRLFEPFFTTKAPGQGTGLGLSLCQGILRSLGGEITAANGASGAEFRLRLRAAGAEAPRVEVADAMQG</sequence>
<gene>
    <name evidence="12" type="ORF">LHA35_01295</name>
</gene>
<dbReference type="GO" id="GO:0000155">
    <property type="term" value="F:phosphorelay sensor kinase activity"/>
    <property type="evidence" value="ECO:0007669"/>
    <property type="project" value="InterPro"/>
</dbReference>
<accession>A0A9X1I8T4</accession>
<evidence type="ECO:0000313" key="12">
    <source>
        <dbReference type="EMBL" id="MCB4820365.1"/>
    </source>
</evidence>
<evidence type="ECO:0000256" key="3">
    <source>
        <dbReference type="ARBA" id="ARBA00022553"/>
    </source>
</evidence>
<dbReference type="InterPro" id="IPR001610">
    <property type="entry name" value="PAC"/>
</dbReference>
<dbReference type="EC" id="2.7.13.3" evidence="2"/>
<evidence type="ECO:0000256" key="8">
    <source>
        <dbReference type="ARBA" id="ARBA00023012"/>
    </source>
</evidence>
<dbReference type="Gene3D" id="3.30.565.10">
    <property type="entry name" value="Histidine kinase-like ATPase, C-terminal domain"/>
    <property type="match status" value="1"/>
</dbReference>
<dbReference type="SMART" id="SM00086">
    <property type="entry name" value="PAC"/>
    <property type="match status" value="1"/>
</dbReference>
<dbReference type="SUPFAM" id="SSF55785">
    <property type="entry name" value="PYP-like sensor domain (PAS domain)"/>
    <property type="match status" value="1"/>
</dbReference>
<keyword evidence="9" id="KW-0472">Membrane</keyword>
<dbReference type="InterPro" id="IPR035965">
    <property type="entry name" value="PAS-like_dom_sf"/>
</dbReference>
<evidence type="ECO:0000256" key="1">
    <source>
        <dbReference type="ARBA" id="ARBA00000085"/>
    </source>
</evidence>
<comment type="catalytic activity">
    <reaction evidence="1">
        <text>ATP + protein L-histidine = ADP + protein N-phospho-L-histidine.</text>
        <dbReference type="EC" id="2.7.13.3"/>
    </reaction>
</comment>